<keyword evidence="3" id="KW-1185">Reference proteome</keyword>
<reference evidence="3" key="1">
    <citation type="journal article" date="2020" name="Genome Biol.">
        <title>Gamete binning: chromosome-level and haplotype-resolved genome assembly enabled by high-throughput single-cell sequencing of gamete genomes.</title>
        <authorList>
            <person name="Campoy J.A."/>
            <person name="Sun H."/>
            <person name="Goel M."/>
            <person name="Jiao W.-B."/>
            <person name="Folz-Donahue K."/>
            <person name="Wang N."/>
            <person name="Rubio M."/>
            <person name="Liu C."/>
            <person name="Kukat C."/>
            <person name="Ruiz D."/>
            <person name="Huettel B."/>
            <person name="Schneeberger K."/>
        </authorList>
    </citation>
    <scope>NUCLEOTIDE SEQUENCE [LARGE SCALE GENOMIC DNA]</scope>
    <source>
        <strain evidence="3">cv. Rojo Pasion</strain>
    </source>
</reference>
<accession>A0A6J5X5N4</accession>
<feature type="compositionally biased region" description="Polar residues" evidence="1">
    <location>
        <begin position="73"/>
        <end position="92"/>
    </location>
</feature>
<sequence>MSHPLRFPGLIMTLAINATHPEHPTRVCTVSHTRGKPALLWGVGGTHQADQALGHCRPTRKTLTSPHTANAYLDSSKTFSKSGSLVKKQTTPHPRELAQRAGGLVDARHTPSQAAQSRDDTWTS</sequence>
<dbReference type="AlphaFoldDB" id="A0A6J5X5N4"/>
<gene>
    <name evidence="2" type="ORF">ORAREDHAP_LOCUS29934</name>
</gene>
<organism evidence="2 3">
    <name type="scientific">Prunus armeniaca</name>
    <name type="common">Apricot</name>
    <name type="synonym">Armeniaca vulgaris</name>
    <dbReference type="NCBI Taxonomy" id="36596"/>
    <lineage>
        <taxon>Eukaryota</taxon>
        <taxon>Viridiplantae</taxon>
        <taxon>Streptophyta</taxon>
        <taxon>Embryophyta</taxon>
        <taxon>Tracheophyta</taxon>
        <taxon>Spermatophyta</taxon>
        <taxon>Magnoliopsida</taxon>
        <taxon>eudicotyledons</taxon>
        <taxon>Gunneridae</taxon>
        <taxon>Pentapetalae</taxon>
        <taxon>rosids</taxon>
        <taxon>fabids</taxon>
        <taxon>Rosales</taxon>
        <taxon>Rosaceae</taxon>
        <taxon>Amygdaloideae</taxon>
        <taxon>Amygdaleae</taxon>
        <taxon>Prunus</taxon>
    </lineage>
</organism>
<evidence type="ECO:0000256" key="1">
    <source>
        <dbReference type="SAM" id="MobiDB-lite"/>
    </source>
</evidence>
<protein>
    <submittedName>
        <fullName evidence="2">Uncharacterized protein</fullName>
    </submittedName>
</protein>
<evidence type="ECO:0000313" key="2">
    <source>
        <dbReference type="EMBL" id="CAB4309129.1"/>
    </source>
</evidence>
<evidence type="ECO:0000313" key="3">
    <source>
        <dbReference type="Proteomes" id="UP000507245"/>
    </source>
</evidence>
<dbReference type="Proteomes" id="UP000507245">
    <property type="component" value="Unassembled WGS sequence"/>
</dbReference>
<name>A0A6J5X5N4_PRUAR</name>
<dbReference type="EMBL" id="CAEKKB010000004">
    <property type="protein sequence ID" value="CAB4309129.1"/>
    <property type="molecule type" value="Genomic_DNA"/>
</dbReference>
<feature type="region of interest" description="Disordered" evidence="1">
    <location>
        <begin position="73"/>
        <end position="124"/>
    </location>
</feature>
<proteinExistence type="predicted"/>